<dbReference type="AlphaFoldDB" id="A0A075JX67"/>
<proteinExistence type="predicted"/>
<dbReference type="RefSeq" id="WP_019465091.1">
    <property type="nucleotide sequence ID" value="NZ_ALOY01000147.1"/>
</dbReference>
<dbReference type="HOGENOM" id="CLU_2259315_0_0_6"/>
<reference evidence="1 2" key="1">
    <citation type="submission" date="2014-07" db="EMBL/GenBank/DDBJ databases">
        <title>Complete Genome Sequence of Dyella japonica Strain A8 Isolated from Malaysian Tropical Soil.</title>
        <authorList>
            <person name="Hui R.K.H."/>
            <person name="Chen J.-W."/>
            <person name="Chan K.-G."/>
            <person name="Leung F.C.C."/>
        </authorList>
    </citation>
    <scope>NUCLEOTIDE SEQUENCE [LARGE SCALE GENOMIC DNA]</scope>
    <source>
        <strain evidence="1 2">A8</strain>
    </source>
</reference>
<protein>
    <submittedName>
        <fullName evidence="1">Uncharacterized protein</fullName>
    </submittedName>
</protein>
<dbReference type="OrthoDB" id="5959485at2"/>
<accession>A0A075JX67</accession>
<dbReference type="KEGG" id="dja:HY57_02195"/>
<dbReference type="EMBL" id="CP008884">
    <property type="protein sequence ID" value="AIF46145.1"/>
    <property type="molecule type" value="Genomic_DNA"/>
</dbReference>
<dbReference type="PATRIC" id="fig|1217721.7.peg.466"/>
<dbReference type="Proteomes" id="UP000027987">
    <property type="component" value="Chromosome"/>
</dbReference>
<sequence length="103" mass="10537">MKHFGLLVVFGIATDAVAGISHADDAYARISFVGSVVNSACSSGVPPLGVQGGVGGCGALPSARAVYVEQMGMATGHSGIAMLDYFVGRADGGRKFVVTRQYR</sequence>
<organism evidence="1 2">
    <name type="scientific">Dyella japonica A8</name>
    <dbReference type="NCBI Taxonomy" id="1217721"/>
    <lineage>
        <taxon>Bacteria</taxon>
        <taxon>Pseudomonadati</taxon>
        <taxon>Pseudomonadota</taxon>
        <taxon>Gammaproteobacteria</taxon>
        <taxon>Lysobacterales</taxon>
        <taxon>Rhodanobacteraceae</taxon>
        <taxon>Dyella</taxon>
    </lineage>
</organism>
<keyword evidence="2" id="KW-1185">Reference proteome</keyword>
<evidence type="ECO:0000313" key="1">
    <source>
        <dbReference type="EMBL" id="AIF46145.1"/>
    </source>
</evidence>
<evidence type="ECO:0000313" key="2">
    <source>
        <dbReference type="Proteomes" id="UP000027987"/>
    </source>
</evidence>
<name>A0A075JX67_9GAMM</name>
<gene>
    <name evidence="1" type="ORF">HY57_02195</name>
</gene>